<protein>
    <submittedName>
        <fullName evidence="2">Uncharacterized protein</fullName>
    </submittedName>
</protein>
<gene>
    <name evidence="2" type="ORF">BC793_102230</name>
</gene>
<accession>A0A316FSJ9</accession>
<reference evidence="2 3" key="1">
    <citation type="submission" date="2018-05" db="EMBL/GenBank/DDBJ databases">
        <title>Genomic Encyclopedia of Archaeal and Bacterial Type Strains, Phase II (KMG-II): from individual species to whole genera.</title>
        <authorList>
            <person name="Goeker M."/>
        </authorList>
    </citation>
    <scope>NUCLEOTIDE SEQUENCE [LARGE SCALE GENOMIC DNA]</scope>
    <source>
        <strain evidence="2 3">DSM 45184</strain>
    </source>
</reference>
<evidence type="ECO:0000313" key="3">
    <source>
        <dbReference type="Proteomes" id="UP000245697"/>
    </source>
</evidence>
<dbReference type="EMBL" id="QGGR01000002">
    <property type="protein sequence ID" value="PWK51202.1"/>
    <property type="molecule type" value="Genomic_DNA"/>
</dbReference>
<keyword evidence="3" id="KW-1185">Reference proteome</keyword>
<proteinExistence type="predicted"/>
<dbReference type="AlphaFoldDB" id="A0A316FSJ9"/>
<organism evidence="2 3">
    <name type="scientific">Actinoplanes xinjiangensis</name>
    <dbReference type="NCBI Taxonomy" id="512350"/>
    <lineage>
        <taxon>Bacteria</taxon>
        <taxon>Bacillati</taxon>
        <taxon>Actinomycetota</taxon>
        <taxon>Actinomycetes</taxon>
        <taxon>Micromonosporales</taxon>
        <taxon>Micromonosporaceae</taxon>
        <taxon>Actinoplanes</taxon>
    </lineage>
</organism>
<sequence length="66" mass="7161">MPTVMTDSRDNETWRDEERLPLSELNKAMASWDTDGQNDPTDNDAGADPSATGGERPSTTGRTGPH</sequence>
<evidence type="ECO:0000313" key="2">
    <source>
        <dbReference type="EMBL" id="PWK51202.1"/>
    </source>
</evidence>
<name>A0A316FSJ9_9ACTN</name>
<feature type="region of interest" description="Disordered" evidence="1">
    <location>
        <begin position="1"/>
        <end position="66"/>
    </location>
</feature>
<evidence type="ECO:0000256" key="1">
    <source>
        <dbReference type="SAM" id="MobiDB-lite"/>
    </source>
</evidence>
<dbReference type="Proteomes" id="UP000245697">
    <property type="component" value="Unassembled WGS sequence"/>
</dbReference>
<feature type="compositionally biased region" description="Basic and acidic residues" evidence="1">
    <location>
        <begin position="7"/>
        <end position="21"/>
    </location>
</feature>
<feature type="compositionally biased region" description="Polar residues" evidence="1">
    <location>
        <begin position="57"/>
        <end position="66"/>
    </location>
</feature>
<comment type="caution">
    <text evidence="2">The sequence shown here is derived from an EMBL/GenBank/DDBJ whole genome shotgun (WGS) entry which is preliminary data.</text>
</comment>